<accession>A0A0J0XYR9</accession>
<evidence type="ECO:0000256" key="3">
    <source>
        <dbReference type="ARBA" id="ARBA00022989"/>
    </source>
</evidence>
<dbReference type="RefSeq" id="XP_018282693.1">
    <property type="nucleotide sequence ID" value="XM_018421082.1"/>
</dbReference>
<feature type="transmembrane region" description="Helical" evidence="6">
    <location>
        <begin position="341"/>
        <end position="360"/>
    </location>
</feature>
<dbReference type="Proteomes" id="UP000053611">
    <property type="component" value="Unassembled WGS sequence"/>
</dbReference>
<feature type="compositionally biased region" description="Low complexity" evidence="5">
    <location>
        <begin position="78"/>
        <end position="93"/>
    </location>
</feature>
<evidence type="ECO:0000259" key="7">
    <source>
        <dbReference type="Pfam" id="PF13515"/>
    </source>
</evidence>
<feature type="transmembrane region" description="Helical" evidence="6">
    <location>
        <begin position="438"/>
        <end position="456"/>
    </location>
</feature>
<feature type="transmembrane region" description="Helical" evidence="6">
    <location>
        <begin position="929"/>
        <end position="951"/>
    </location>
</feature>
<sequence length="1323" mass="146091">MPAPRRSPTFSSPAVSTDVSPIPSSAVSDINESSETDDQVEDEAATTPTAPAHPHPWAPRSVSVQVKRPRLAHQISVGSSLFASPGPSSASPYGGRGRTFAPSSLPSPGWVGPTRDFLRPRTDQPRDNNSTVPPQNDYLADWATLQDLVMPAPDRQSRSPSRRRDPSPAVGSLRSGYGSIGAGTPARPGRTASSRVGRVPSVTETDEDTEEEVVESSYSALLSSSPPTLDGFPSLGAVGEEMERLETPERPSTLAMAPPRVASPLPSPRENTPSGAPPTPATPSLTPKKPQPSRWTPPPYWAPILKCGLAYLIAELFTFVPQLSHLLSMRSETDVHGRKRAVPAYSAHMVATIVVYFNPARTMGNMILSTRYCAILATMAALVSLVSFGIIRFFDFFSPSNGDARDWASELGDWMVCFVCVGGAMGALAWLKQWVNNPSFNTGCSMAAVTLFTVVVKEGGWDKLKEVLLIVLIGATITNVVCFTIMPVSATTRLQASMTKSLDGFSTLLDILCSTFLLEQPHAKENRMPLAQAVKAHGAAFKSLKANLAEAKHERLIDPRMRGAKLELYDAALGSMARLAQHLAAMRSSTRLQEALLRANRDGRIDLDKAEKWNQHVTESVIYELGDLPTISIEEEADVAQSVRLFQELQRMAGDDMDHLVAQCDEGLDAIEEVIGARSQTATDEADVPGTRAAVAAALRSFSRSSSRAIKRIYAGPRRRKGVYDSDSDSSSSDETQQAPRQLPSMLVKDDQDDGPNEVIFLVYFFLFTMEEFARELLFLLETVNEITDSPPVTAWDQLRSFIAPWRKSHRKQANFLYKQFQKLVPIDPSKLQPPLFPRTQRDERGTLLTPARAGMSLRQRLFQFTWEVGSRLSEPDLRYAIKTGLGGAILAAPAFADTTRHFFLDYRGEWALIAYFATMSMTVGQTNFLSFFRIVGTILGGAVAVIACLLFPENPVALPIFGFLFSLPCFYIITQMPEYAQAGRFILLTYNLTCLYSYNLREEDLSPVTIALKRTTSIVAGVVWAAVVTRWWWPFTARRELRMGLGDFFLDLSYLYSKLVTTYTRGFESTPTPTDWSDSSETPELPTERTALLPTAGQAPPEHHLSPDVLQFMAMELHLQGQLGQLRGLLGHAKNEPRLKGPFAFDFYHEVLLSCERMLDRLHSMRCVTTRSEWDQSIRQAFVLPVNKQQREMAGSIILYFYTLSAGFRLRIPMPPYLPPAEAARERLVDAIRQLDVVKRRSVRGGGRHLLFFAYALAMQEVIDELDYLGGLLQDAFGVIATSSGVREFDELFVGGPGDGDEHVHNAHLAFDSSFHFRSAAA</sequence>
<dbReference type="PANTHER" id="PTHR47804">
    <property type="entry name" value="60S RIBOSOMAL PROTEIN L19"/>
    <property type="match status" value="1"/>
</dbReference>
<organism evidence="8 9">
    <name type="scientific">Cutaneotrichosporon oleaginosum</name>
    <dbReference type="NCBI Taxonomy" id="879819"/>
    <lineage>
        <taxon>Eukaryota</taxon>
        <taxon>Fungi</taxon>
        <taxon>Dikarya</taxon>
        <taxon>Basidiomycota</taxon>
        <taxon>Agaricomycotina</taxon>
        <taxon>Tremellomycetes</taxon>
        <taxon>Trichosporonales</taxon>
        <taxon>Trichosporonaceae</taxon>
        <taxon>Cutaneotrichosporon</taxon>
    </lineage>
</organism>
<keyword evidence="9" id="KW-1185">Reference proteome</keyword>
<dbReference type="InterPro" id="IPR052430">
    <property type="entry name" value="IVT-Associated"/>
</dbReference>
<feature type="region of interest" description="Disordered" evidence="5">
    <location>
        <begin position="720"/>
        <end position="751"/>
    </location>
</feature>
<feature type="transmembrane region" description="Helical" evidence="6">
    <location>
        <begin position="957"/>
        <end position="975"/>
    </location>
</feature>
<dbReference type="GO" id="GO:0016020">
    <property type="term" value="C:membrane"/>
    <property type="evidence" value="ECO:0007669"/>
    <property type="project" value="UniProtKB-SubCell"/>
</dbReference>
<dbReference type="EMBL" id="KQ087178">
    <property type="protein sequence ID" value="KLT46202.1"/>
    <property type="molecule type" value="Genomic_DNA"/>
</dbReference>
<evidence type="ECO:0000256" key="4">
    <source>
        <dbReference type="ARBA" id="ARBA00023136"/>
    </source>
</evidence>
<evidence type="ECO:0000313" key="9">
    <source>
        <dbReference type="Proteomes" id="UP000053611"/>
    </source>
</evidence>
<feature type="compositionally biased region" description="Low complexity" evidence="5">
    <location>
        <begin position="215"/>
        <end position="230"/>
    </location>
</feature>
<feature type="transmembrane region" description="Helical" evidence="6">
    <location>
        <begin position="1011"/>
        <end position="1034"/>
    </location>
</feature>
<gene>
    <name evidence="8" type="ORF">CC85DRAFT_268097</name>
</gene>
<evidence type="ECO:0000256" key="6">
    <source>
        <dbReference type="SAM" id="Phobius"/>
    </source>
</evidence>
<dbReference type="PANTHER" id="PTHR47804:SF1">
    <property type="entry name" value="DUF2421 DOMAIN-CONTAINING PROTEIN"/>
    <property type="match status" value="1"/>
</dbReference>
<comment type="subcellular location">
    <subcellularLocation>
        <location evidence="1">Membrane</location>
        <topology evidence="1">Multi-pass membrane protein</topology>
    </subcellularLocation>
</comment>
<evidence type="ECO:0000256" key="1">
    <source>
        <dbReference type="ARBA" id="ARBA00004141"/>
    </source>
</evidence>
<feature type="region of interest" description="Disordered" evidence="5">
    <location>
        <begin position="1"/>
        <end position="294"/>
    </location>
</feature>
<dbReference type="InterPro" id="IPR049453">
    <property type="entry name" value="Memb_transporter_dom"/>
</dbReference>
<dbReference type="Pfam" id="PF13515">
    <property type="entry name" value="FUSC_2"/>
    <property type="match status" value="1"/>
</dbReference>
<feature type="region of interest" description="Disordered" evidence="5">
    <location>
        <begin position="1067"/>
        <end position="1087"/>
    </location>
</feature>
<feature type="transmembrane region" description="Helical" evidence="6">
    <location>
        <begin position="411"/>
        <end position="431"/>
    </location>
</feature>
<keyword evidence="4 6" id="KW-0472">Membrane</keyword>
<evidence type="ECO:0000256" key="2">
    <source>
        <dbReference type="ARBA" id="ARBA00022692"/>
    </source>
</evidence>
<feature type="domain" description="Integral membrane bound transporter" evidence="7">
    <location>
        <begin position="902"/>
        <end position="1029"/>
    </location>
</feature>
<dbReference type="GeneID" id="28981685"/>
<feature type="compositionally biased region" description="Low complexity" evidence="5">
    <location>
        <begin position="1069"/>
        <end position="1084"/>
    </location>
</feature>
<dbReference type="OrthoDB" id="68611at2759"/>
<feature type="transmembrane region" description="Helical" evidence="6">
    <location>
        <begin position="468"/>
        <end position="490"/>
    </location>
</feature>
<keyword evidence="2 6" id="KW-0812">Transmembrane</keyword>
<evidence type="ECO:0000256" key="5">
    <source>
        <dbReference type="SAM" id="MobiDB-lite"/>
    </source>
</evidence>
<protein>
    <recommendedName>
        <fullName evidence="7">Integral membrane bound transporter domain-containing protein</fullName>
    </recommendedName>
</protein>
<keyword evidence="3 6" id="KW-1133">Transmembrane helix</keyword>
<feature type="compositionally biased region" description="Polar residues" evidence="5">
    <location>
        <begin position="8"/>
        <end position="31"/>
    </location>
</feature>
<dbReference type="STRING" id="879819.A0A0J0XYR9"/>
<reference evidence="8 9" key="1">
    <citation type="submission" date="2015-03" db="EMBL/GenBank/DDBJ databases">
        <title>Genomics and transcriptomics of the oil-accumulating basidiomycete yeast T. oleaginosus allow insights into substrate utilization and the diverse evolutionary trajectories of mating systems in fungi.</title>
        <authorList>
            <consortium name="DOE Joint Genome Institute"/>
            <person name="Kourist R."/>
            <person name="Kracht O."/>
            <person name="Bracharz F."/>
            <person name="Lipzen A."/>
            <person name="Nolan M."/>
            <person name="Ohm R."/>
            <person name="Grigoriev I."/>
            <person name="Sun S."/>
            <person name="Heitman J."/>
            <person name="Bruck T."/>
            <person name="Nowrousian M."/>
        </authorList>
    </citation>
    <scope>NUCLEOTIDE SEQUENCE [LARGE SCALE GENOMIC DNA]</scope>
    <source>
        <strain evidence="8 9">IBC0246</strain>
    </source>
</reference>
<feature type="transmembrane region" description="Helical" evidence="6">
    <location>
        <begin position="372"/>
        <end position="391"/>
    </location>
</feature>
<proteinExistence type="predicted"/>
<feature type="compositionally biased region" description="Basic and acidic residues" evidence="5">
    <location>
        <begin position="116"/>
        <end position="126"/>
    </location>
</feature>
<feature type="compositionally biased region" description="Acidic residues" evidence="5">
    <location>
        <begin position="32"/>
        <end position="44"/>
    </location>
</feature>
<evidence type="ECO:0000313" key="8">
    <source>
        <dbReference type="EMBL" id="KLT46202.1"/>
    </source>
</evidence>
<feature type="compositionally biased region" description="Acidic residues" evidence="5">
    <location>
        <begin position="204"/>
        <end position="214"/>
    </location>
</feature>
<name>A0A0J0XYR9_9TREE</name>